<protein>
    <submittedName>
        <fullName evidence="1">Uncharacterized protein</fullName>
    </submittedName>
</protein>
<dbReference type="EMBL" id="JADGMS010000012">
    <property type="protein sequence ID" value="KAF9671164.1"/>
    <property type="molecule type" value="Genomic_DNA"/>
</dbReference>
<dbReference type="Proteomes" id="UP000657918">
    <property type="component" value="Unassembled WGS sequence"/>
</dbReference>
<dbReference type="AlphaFoldDB" id="A0A835MP20"/>
<reference evidence="1 2" key="1">
    <citation type="submission" date="2020-10" db="EMBL/GenBank/DDBJ databases">
        <title>Plant Genome Project.</title>
        <authorList>
            <person name="Zhang R.-G."/>
        </authorList>
    </citation>
    <scope>NUCLEOTIDE SEQUENCE [LARGE SCALE GENOMIC DNA]</scope>
    <source>
        <strain evidence="1">FAFU-HL-1</strain>
        <tissue evidence="1">Leaf</tissue>
    </source>
</reference>
<organism evidence="1 2">
    <name type="scientific">Salix dunnii</name>
    <dbReference type="NCBI Taxonomy" id="1413687"/>
    <lineage>
        <taxon>Eukaryota</taxon>
        <taxon>Viridiplantae</taxon>
        <taxon>Streptophyta</taxon>
        <taxon>Embryophyta</taxon>
        <taxon>Tracheophyta</taxon>
        <taxon>Spermatophyta</taxon>
        <taxon>Magnoliopsida</taxon>
        <taxon>eudicotyledons</taxon>
        <taxon>Gunneridae</taxon>
        <taxon>Pentapetalae</taxon>
        <taxon>rosids</taxon>
        <taxon>fabids</taxon>
        <taxon>Malpighiales</taxon>
        <taxon>Salicaceae</taxon>
        <taxon>Saliceae</taxon>
        <taxon>Salix</taxon>
    </lineage>
</organism>
<evidence type="ECO:0000313" key="1">
    <source>
        <dbReference type="EMBL" id="KAF9671164.1"/>
    </source>
</evidence>
<keyword evidence="2" id="KW-1185">Reference proteome</keyword>
<sequence>MSLANLLDPKSSDLTVSQIQGNMSLANMVGPKNFSDLCTKIMTCFSTNIPNKKKASMNLFGIAQQEDESTQEMLKVKELVEIMVLKVLIKRVRKHALKKKLYALPNRNLSKVN</sequence>
<name>A0A835MP20_9ROSI</name>
<accession>A0A835MP20</accession>
<comment type="caution">
    <text evidence="1">The sequence shown here is derived from an EMBL/GenBank/DDBJ whole genome shotgun (WGS) entry which is preliminary data.</text>
</comment>
<proteinExistence type="predicted"/>
<gene>
    <name evidence="1" type="ORF">SADUNF_Sadunf12G0019000</name>
</gene>
<evidence type="ECO:0000313" key="2">
    <source>
        <dbReference type="Proteomes" id="UP000657918"/>
    </source>
</evidence>